<evidence type="ECO:0000313" key="2">
    <source>
        <dbReference type="EMBL" id="GBG13045.1"/>
    </source>
</evidence>
<dbReference type="AlphaFoldDB" id="A0A2R5F474"/>
<dbReference type="Gene3D" id="3.60.15.10">
    <property type="entry name" value="Ribonuclease Z/Hydroxyacylglutathione hydrolase-like"/>
    <property type="match status" value="1"/>
</dbReference>
<dbReference type="Pfam" id="PF12706">
    <property type="entry name" value="Lactamase_B_2"/>
    <property type="match status" value="1"/>
</dbReference>
<dbReference type="SMART" id="SM00849">
    <property type="entry name" value="Lactamase_B"/>
    <property type="match status" value="1"/>
</dbReference>
<dbReference type="CDD" id="cd16279">
    <property type="entry name" value="metallo-hydrolase-like_MBL-fold"/>
    <property type="match status" value="1"/>
</dbReference>
<dbReference type="InterPro" id="IPR036866">
    <property type="entry name" value="RibonucZ/Hydroxyglut_hydro"/>
</dbReference>
<gene>
    <name evidence="2" type="primary">phnP</name>
    <name evidence="2" type="ORF">NMK_0583</name>
</gene>
<accession>A0A2R5F474</accession>
<evidence type="ECO:0000313" key="3">
    <source>
        <dbReference type="Proteomes" id="UP000245081"/>
    </source>
</evidence>
<reference evidence="2 3" key="1">
    <citation type="journal article" date="2018" name="Environ. Microbiol.">
        <title>Isolation and genomic characterization of Novimethylophilus kurashikiensis gen. nov. sp. nov., a new lanthanide-dependent methylotrophic species of Methylophilaceae.</title>
        <authorList>
            <person name="Lv H."/>
            <person name="Sahin N."/>
            <person name="Tani A."/>
        </authorList>
    </citation>
    <scope>NUCLEOTIDE SEQUENCE [LARGE SCALE GENOMIC DNA]</scope>
    <source>
        <strain evidence="2 3">La2-4</strain>
    </source>
</reference>
<dbReference type="PANTHER" id="PTHR42663">
    <property type="entry name" value="HYDROLASE C777.06C-RELATED-RELATED"/>
    <property type="match status" value="1"/>
</dbReference>
<dbReference type="EMBL" id="BDOQ01000002">
    <property type="protein sequence ID" value="GBG13045.1"/>
    <property type="molecule type" value="Genomic_DNA"/>
</dbReference>
<dbReference type="OrthoDB" id="9803916at2"/>
<dbReference type="Proteomes" id="UP000245081">
    <property type="component" value="Unassembled WGS sequence"/>
</dbReference>
<keyword evidence="2" id="KW-0378">Hydrolase</keyword>
<evidence type="ECO:0000259" key="1">
    <source>
        <dbReference type="SMART" id="SM00849"/>
    </source>
</evidence>
<dbReference type="InterPro" id="IPR001279">
    <property type="entry name" value="Metallo-B-lactamas"/>
</dbReference>
<dbReference type="GO" id="GO:0103043">
    <property type="term" value="F:phosphoribosyl 1,2-cyclic phosphate phosphodiesterase activity"/>
    <property type="evidence" value="ECO:0007669"/>
    <property type="project" value="UniProtKB-EC"/>
</dbReference>
<comment type="caution">
    <text evidence="2">The sequence shown here is derived from an EMBL/GenBank/DDBJ whole genome shotgun (WGS) entry which is preliminary data.</text>
</comment>
<protein>
    <submittedName>
        <fullName evidence="2">Phosphoribosyl 1,2-cyclic phosphate phosphodiesterase</fullName>
        <ecNumber evidence="2">3.1.4.55</ecNumber>
    </submittedName>
</protein>
<feature type="domain" description="Metallo-beta-lactamase" evidence="1">
    <location>
        <begin position="35"/>
        <end position="224"/>
    </location>
</feature>
<dbReference type="RefSeq" id="WP_109014256.1">
    <property type="nucleotide sequence ID" value="NZ_BDOQ01000002.1"/>
</dbReference>
<name>A0A2R5F474_9PROT</name>
<dbReference type="SUPFAM" id="SSF56281">
    <property type="entry name" value="Metallo-hydrolase/oxidoreductase"/>
    <property type="match status" value="1"/>
</dbReference>
<sequence>MQLIVLGVGSSAGTPVIGCDCDTCRSDNPRNKRTRCSSAIQTDSGEIILIDTGPDIRTQSLRENIRRVDAVLYTHVHADHLNGIDDLRAFCQIQKKQIPLFGNPHTIENITSRFGYALRDAGTYWDMPVLKAHAVTEPFNVCGEIVIPIPVKHGRSDILGWRIRNFAYLTDISEIPESSMSLLQGLDVLLIDCLRYKPHHTHVNLEQSLAYVGQIAARQAYLIHMTHEIDYDVLQKELPEGVALGYDGLRLMLA</sequence>
<dbReference type="PANTHER" id="PTHR42663:SF6">
    <property type="entry name" value="HYDROLASE C777.06C-RELATED"/>
    <property type="match status" value="1"/>
</dbReference>
<organism evidence="2 3">
    <name type="scientific">Novimethylophilus kurashikiensis</name>
    <dbReference type="NCBI Taxonomy" id="1825523"/>
    <lineage>
        <taxon>Bacteria</taxon>
        <taxon>Pseudomonadati</taxon>
        <taxon>Pseudomonadota</taxon>
        <taxon>Betaproteobacteria</taxon>
        <taxon>Nitrosomonadales</taxon>
        <taxon>Methylophilaceae</taxon>
        <taxon>Novimethylophilus</taxon>
    </lineage>
</organism>
<proteinExistence type="predicted"/>
<keyword evidence="3" id="KW-1185">Reference proteome</keyword>
<dbReference type="EC" id="3.1.4.55" evidence="2"/>